<reference evidence="15 16" key="1">
    <citation type="submission" date="2018-11" db="EMBL/GenBank/DDBJ databases">
        <authorList>
            <consortium name="Pathogen Informatics"/>
        </authorList>
    </citation>
    <scope>NUCLEOTIDE SEQUENCE [LARGE SCALE GENOMIC DNA]</scope>
    <source>
        <strain evidence="15 16">NCTC12929</strain>
    </source>
</reference>
<dbReference type="Pfam" id="PF07715">
    <property type="entry name" value="Plug"/>
    <property type="match status" value="1"/>
</dbReference>
<evidence type="ECO:0000256" key="12">
    <source>
        <dbReference type="SAM" id="Phobius"/>
    </source>
</evidence>
<evidence type="ECO:0000313" key="16">
    <source>
        <dbReference type="Proteomes" id="UP000270205"/>
    </source>
</evidence>
<keyword evidence="9 10" id="KW-0998">Cell outer membrane</keyword>
<evidence type="ECO:0000259" key="14">
    <source>
        <dbReference type="Pfam" id="PF07715"/>
    </source>
</evidence>
<sequence length="641" mass="72512">MAVSGGYRIFCFRIFMMFINGVFLHANKKLTMNRKLWTVGLLLSVGMTFAQSSENEIEEVTITGKILSTPYSKAVENIIVIDKKQIQSSPATSIEDLLQQFSGIDIRRRGANGVQSDVSIRGGSFEQVLVLINGVRINDAQTGHNTMNIPVDLGNVEKIEVIKGPAARKFGNNAFSGVINIITKASAKEIVKISANGGDFTTYGLGLSATFGSEKVQNLFQINTQHSEGYRHNTDYDIRNAFYQSKWNVGKGNLNIQAGFVEKKFGANGFYASPKATEQYEETQTSIVSVGYDAQWKNVALNAHAFWRRGQDMYTINRQKPEIYRNMSIGNNVGATINAAYTSSLGTTEIGVAARKEYLNSNNTNTFSSVNISIGERERFITEAFAEHKFSLFDDQLTIIPGISWASIHSSHFFYPGIDVGYRFMDAHKIFGNVAKVNRVPSFFDLYYISGTELGNPNLLPENALSYELGYQYLRNKTEFKASYFVRDSKNGIDWVKENATDLWTAKNVGNLFTQGVDVELSQRFSGIAERFSVGYTYLDTQIQQDTNFSKYLAEHFRHQVVAKWEAKFGKYFSNQLTYRYQERIFGDSYQLLDTKFSFQKNHLTIYTLINNLTNVEYKEAFGVPMPRRWFHIGFSYQIPL</sequence>
<feature type="domain" description="TonB-dependent receptor plug" evidence="14">
    <location>
        <begin position="75"/>
        <end position="178"/>
    </location>
</feature>
<evidence type="ECO:0000256" key="6">
    <source>
        <dbReference type="ARBA" id="ARBA00023077"/>
    </source>
</evidence>
<evidence type="ECO:0000256" key="9">
    <source>
        <dbReference type="ARBA" id="ARBA00023237"/>
    </source>
</evidence>
<keyword evidence="6 11" id="KW-0798">TonB box</keyword>
<comment type="similarity">
    <text evidence="10 11">Belongs to the TonB-dependent receptor family.</text>
</comment>
<evidence type="ECO:0000256" key="1">
    <source>
        <dbReference type="ARBA" id="ARBA00004571"/>
    </source>
</evidence>
<dbReference type="Pfam" id="PF00593">
    <property type="entry name" value="TonB_dep_Rec_b-barrel"/>
    <property type="match status" value="1"/>
</dbReference>
<keyword evidence="12" id="KW-1133">Transmembrane helix</keyword>
<protein>
    <submittedName>
        <fullName evidence="15">Haemin uptake system outer membrane receptor</fullName>
    </submittedName>
</protein>
<dbReference type="Proteomes" id="UP000270205">
    <property type="component" value="Unassembled WGS sequence"/>
</dbReference>
<keyword evidence="4 10" id="KW-0812">Transmembrane</keyword>
<dbReference type="PROSITE" id="PS52016">
    <property type="entry name" value="TONB_DEPENDENT_REC_3"/>
    <property type="match status" value="1"/>
</dbReference>
<evidence type="ECO:0000256" key="7">
    <source>
        <dbReference type="ARBA" id="ARBA00023136"/>
    </source>
</evidence>
<keyword evidence="3 10" id="KW-1134">Transmembrane beta strand</keyword>
<evidence type="ECO:0000256" key="10">
    <source>
        <dbReference type="PROSITE-ProRule" id="PRU01360"/>
    </source>
</evidence>
<evidence type="ECO:0000256" key="3">
    <source>
        <dbReference type="ARBA" id="ARBA00022452"/>
    </source>
</evidence>
<gene>
    <name evidence="15" type="primary">btuB_2</name>
    <name evidence="15" type="ORF">NCTC12929_01863</name>
</gene>
<keyword evidence="8 15" id="KW-0675">Receptor</keyword>
<dbReference type="GO" id="GO:0044718">
    <property type="term" value="P:siderophore transmembrane transport"/>
    <property type="evidence" value="ECO:0007669"/>
    <property type="project" value="TreeGrafter"/>
</dbReference>
<dbReference type="EMBL" id="UYIV01000001">
    <property type="protein sequence ID" value="VDH05306.1"/>
    <property type="molecule type" value="Genomic_DNA"/>
</dbReference>
<evidence type="ECO:0000259" key="13">
    <source>
        <dbReference type="Pfam" id="PF00593"/>
    </source>
</evidence>
<comment type="caution">
    <text evidence="15">The sequence shown here is derived from an EMBL/GenBank/DDBJ whole genome shotgun (WGS) entry which is preliminary data.</text>
</comment>
<organism evidence="15 16">
    <name type="scientific">Bergeyella zoohelcum</name>
    <dbReference type="NCBI Taxonomy" id="1015"/>
    <lineage>
        <taxon>Bacteria</taxon>
        <taxon>Pseudomonadati</taxon>
        <taxon>Bacteroidota</taxon>
        <taxon>Flavobacteriia</taxon>
        <taxon>Flavobacteriales</taxon>
        <taxon>Weeksellaceae</taxon>
        <taxon>Bergeyella</taxon>
    </lineage>
</organism>
<dbReference type="GO" id="GO:0015344">
    <property type="term" value="F:siderophore uptake transmembrane transporter activity"/>
    <property type="evidence" value="ECO:0007669"/>
    <property type="project" value="TreeGrafter"/>
</dbReference>
<proteinExistence type="inferred from homology"/>
<name>A0A7Z8YSA5_9FLAO</name>
<dbReference type="InterPro" id="IPR036942">
    <property type="entry name" value="Beta-barrel_TonB_sf"/>
</dbReference>
<dbReference type="InterPro" id="IPR000531">
    <property type="entry name" value="Beta-barrel_TonB"/>
</dbReference>
<dbReference type="Gene3D" id="2.170.130.10">
    <property type="entry name" value="TonB-dependent receptor, plug domain"/>
    <property type="match status" value="1"/>
</dbReference>
<evidence type="ECO:0000256" key="11">
    <source>
        <dbReference type="RuleBase" id="RU003357"/>
    </source>
</evidence>
<evidence type="ECO:0000256" key="8">
    <source>
        <dbReference type="ARBA" id="ARBA00023170"/>
    </source>
</evidence>
<evidence type="ECO:0000256" key="4">
    <source>
        <dbReference type="ARBA" id="ARBA00022692"/>
    </source>
</evidence>
<feature type="transmembrane region" description="Helical" evidence="12">
    <location>
        <begin position="6"/>
        <end position="24"/>
    </location>
</feature>
<dbReference type="PANTHER" id="PTHR30069">
    <property type="entry name" value="TONB-DEPENDENT OUTER MEMBRANE RECEPTOR"/>
    <property type="match status" value="1"/>
</dbReference>
<dbReference type="InterPro" id="IPR039426">
    <property type="entry name" value="TonB-dep_rcpt-like"/>
</dbReference>
<keyword evidence="5" id="KW-0732">Signal</keyword>
<dbReference type="PANTHER" id="PTHR30069:SF29">
    <property type="entry name" value="HEMOGLOBIN AND HEMOGLOBIN-HAPTOGLOBIN-BINDING PROTEIN 1-RELATED"/>
    <property type="match status" value="1"/>
</dbReference>
<evidence type="ECO:0000256" key="5">
    <source>
        <dbReference type="ARBA" id="ARBA00022729"/>
    </source>
</evidence>
<evidence type="ECO:0000256" key="2">
    <source>
        <dbReference type="ARBA" id="ARBA00022448"/>
    </source>
</evidence>
<accession>A0A7Z8YSA5</accession>
<dbReference type="InterPro" id="IPR037066">
    <property type="entry name" value="Plug_dom_sf"/>
</dbReference>
<keyword evidence="7 10" id="KW-0472">Membrane</keyword>
<keyword evidence="2 10" id="KW-0813">Transport</keyword>
<dbReference type="SUPFAM" id="SSF56935">
    <property type="entry name" value="Porins"/>
    <property type="match status" value="1"/>
</dbReference>
<evidence type="ECO:0000313" key="15">
    <source>
        <dbReference type="EMBL" id="VDH05306.1"/>
    </source>
</evidence>
<dbReference type="Gene3D" id="2.40.170.20">
    <property type="entry name" value="TonB-dependent receptor, beta-barrel domain"/>
    <property type="match status" value="1"/>
</dbReference>
<dbReference type="InterPro" id="IPR012910">
    <property type="entry name" value="Plug_dom"/>
</dbReference>
<dbReference type="AlphaFoldDB" id="A0A7Z8YSA5"/>
<feature type="domain" description="TonB-dependent receptor-like beta-barrel" evidence="13">
    <location>
        <begin position="234"/>
        <end position="613"/>
    </location>
</feature>
<dbReference type="GO" id="GO:0009279">
    <property type="term" value="C:cell outer membrane"/>
    <property type="evidence" value="ECO:0007669"/>
    <property type="project" value="UniProtKB-SubCell"/>
</dbReference>
<comment type="subcellular location">
    <subcellularLocation>
        <location evidence="1 10">Cell outer membrane</location>
        <topology evidence="1 10">Multi-pass membrane protein</topology>
    </subcellularLocation>
</comment>